<dbReference type="InterPro" id="IPR023210">
    <property type="entry name" value="NADP_OxRdtase_dom"/>
</dbReference>
<evidence type="ECO:0000259" key="1">
    <source>
        <dbReference type="Pfam" id="PF00248"/>
    </source>
</evidence>
<sequence length="374" mass="42005">MSNADFETVSVVVDDEFDSELIPRRLNSVSDLIPPTLPSNVVVPRIWIGLWQLSSPAWGTAPVSKIRAEMNRHFLRGFTTFADHYGSAEILFGKFRQSLAQNQPPLPTLPLCATKWCIFRALPVPYTRKIVEEAVRERMARTLSDSIDILQIHWQAYDDPSYLAVFRHLVDIKRQGQLPIGALGLVNFDTRRVDEICTTVGTGEIVSNQVQFSLIDVRPLYGMAEICLKHGVKLLTYGTLCGGFLSDKWLDQPQPDAYRDAITPSQRKYLDVILNAWGGWDLFQSLLSVLRMIGDRHGGLSIANVATRWVLDQPFVAAVIVGARLGVAEHRDDNARVFSFRLNQDDMKSISAVLARSNGRFLIRTMGDCGAEYR</sequence>
<gene>
    <name evidence="2" type="ORF">BS47DRAFT_1373008</name>
</gene>
<accession>A0A9P6ATM8</accession>
<keyword evidence="3" id="KW-1185">Reference proteome</keyword>
<dbReference type="EMBL" id="MU128999">
    <property type="protein sequence ID" value="KAF9511499.1"/>
    <property type="molecule type" value="Genomic_DNA"/>
</dbReference>
<protein>
    <recommendedName>
        <fullName evidence="1">NADP-dependent oxidoreductase domain-containing protein</fullName>
    </recommendedName>
</protein>
<proteinExistence type="predicted"/>
<organism evidence="2 3">
    <name type="scientific">Hydnum rufescens UP504</name>
    <dbReference type="NCBI Taxonomy" id="1448309"/>
    <lineage>
        <taxon>Eukaryota</taxon>
        <taxon>Fungi</taxon>
        <taxon>Dikarya</taxon>
        <taxon>Basidiomycota</taxon>
        <taxon>Agaricomycotina</taxon>
        <taxon>Agaricomycetes</taxon>
        <taxon>Cantharellales</taxon>
        <taxon>Hydnaceae</taxon>
        <taxon>Hydnum</taxon>
    </lineage>
</organism>
<feature type="domain" description="NADP-dependent oxidoreductase" evidence="1">
    <location>
        <begin position="45"/>
        <end position="353"/>
    </location>
</feature>
<evidence type="ECO:0000313" key="3">
    <source>
        <dbReference type="Proteomes" id="UP000886523"/>
    </source>
</evidence>
<dbReference type="PANTHER" id="PTHR43147:SF2">
    <property type="entry name" value="NADP-DEPENDENT OXIDOREDUCTASE DOMAIN-CONTAINING PROTEIN"/>
    <property type="match status" value="1"/>
</dbReference>
<dbReference type="InterPro" id="IPR036812">
    <property type="entry name" value="NAD(P)_OxRdtase_dom_sf"/>
</dbReference>
<comment type="caution">
    <text evidence="2">The sequence shown here is derived from an EMBL/GenBank/DDBJ whole genome shotgun (WGS) entry which is preliminary data.</text>
</comment>
<name>A0A9P6ATM8_9AGAM</name>
<dbReference type="CDD" id="cd19101">
    <property type="entry name" value="AKR_unchar"/>
    <property type="match status" value="1"/>
</dbReference>
<dbReference type="Pfam" id="PF00248">
    <property type="entry name" value="Aldo_ket_red"/>
    <property type="match status" value="1"/>
</dbReference>
<evidence type="ECO:0000313" key="2">
    <source>
        <dbReference type="EMBL" id="KAF9511499.1"/>
    </source>
</evidence>
<dbReference type="AlphaFoldDB" id="A0A9P6ATM8"/>
<dbReference type="OrthoDB" id="686384at2759"/>
<dbReference type="SUPFAM" id="SSF51430">
    <property type="entry name" value="NAD(P)-linked oxidoreductase"/>
    <property type="match status" value="1"/>
</dbReference>
<dbReference type="Gene3D" id="3.20.20.100">
    <property type="entry name" value="NADP-dependent oxidoreductase domain"/>
    <property type="match status" value="1"/>
</dbReference>
<dbReference type="PANTHER" id="PTHR43147">
    <property type="entry name" value="PROTEIN TAS"/>
    <property type="match status" value="1"/>
</dbReference>
<dbReference type="Proteomes" id="UP000886523">
    <property type="component" value="Unassembled WGS sequence"/>
</dbReference>
<reference evidence="2" key="1">
    <citation type="journal article" date="2020" name="Nat. Commun.">
        <title>Large-scale genome sequencing of mycorrhizal fungi provides insights into the early evolution of symbiotic traits.</title>
        <authorList>
            <person name="Miyauchi S."/>
            <person name="Kiss E."/>
            <person name="Kuo A."/>
            <person name="Drula E."/>
            <person name="Kohler A."/>
            <person name="Sanchez-Garcia M."/>
            <person name="Morin E."/>
            <person name="Andreopoulos B."/>
            <person name="Barry K.W."/>
            <person name="Bonito G."/>
            <person name="Buee M."/>
            <person name="Carver A."/>
            <person name="Chen C."/>
            <person name="Cichocki N."/>
            <person name="Clum A."/>
            <person name="Culley D."/>
            <person name="Crous P.W."/>
            <person name="Fauchery L."/>
            <person name="Girlanda M."/>
            <person name="Hayes R.D."/>
            <person name="Keri Z."/>
            <person name="LaButti K."/>
            <person name="Lipzen A."/>
            <person name="Lombard V."/>
            <person name="Magnuson J."/>
            <person name="Maillard F."/>
            <person name="Murat C."/>
            <person name="Nolan M."/>
            <person name="Ohm R.A."/>
            <person name="Pangilinan J."/>
            <person name="Pereira M.F."/>
            <person name="Perotto S."/>
            <person name="Peter M."/>
            <person name="Pfister S."/>
            <person name="Riley R."/>
            <person name="Sitrit Y."/>
            <person name="Stielow J.B."/>
            <person name="Szollosi G."/>
            <person name="Zifcakova L."/>
            <person name="Stursova M."/>
            <person name="Spatafora J.W."/>
            <person name="Tedersoo L."/>
            <person name="Vaario L.M."/>
            <person name="Yamada A."/>
            <person name="Yan M."/>
            <person name="Wang P."/>
            <person name="Xu J."/>
            <person name="Bruns T."/>
            <person name="Baldrian P."/>
            <person name="Vilgalys R."/>
            <person name="Dunand C."/>
            <person name="Henrissat B."/>
            <person name="Grigoriev I.V."/>
            <person name="Hibbett D."/>
            <person name="Nagy L.G."/>
            <person name="Martin F.M."/>
        </authorList>
    </citation>
    <scope>NUCLEOTIDE SEQUENCE</scope>
    <source>
        <strain evidence="2">UP504</strain>
    </source>
</reference>